<feature type="domain" description="Heterokaryon incompatibility" evidence="1">
    <location>
        <begin position="47"/>
        <end position="177"/>
    </location>
</feature>
<evidence type="ECO:0000313" key="2">
    <source>
        <dbReference type="EMBL" id="PVH96704.1"/>
    </source>
</evidence>
<dbReference type="OrthoDB" id="194358at2759"/>
<dbReference type="InterPro" id="IPR010730">
    <property type="entry name" value="HET"/>
</dbReference>
<sequence length="437" mass="49341">MPKYQYSPLSDVQKNIRLLKILPSVSDDAEIHVELFEYSLQNSRHSYEALSYVWGEPHPARSIYVDNEHFDVTPNLYSALLQLRDHSLPRYIWIDAVCINQQDYAEKATQIQSMAKIYANAKLVVVYLGEAADGSNEALEAIRAASVDPSKGCNQKDWQAVDKLLQRGWFDRVWATQVLQEVAAARHIVVICGHVEMDGYAICLGVENLKSAYARAEAHLGNRTVFTLMREAIFRPKFDMNSGEGASLGICSMGELTSMFNTHKATVLHDKVFALLGMASGPDYNNLEEYGLLPDYRVPWEDLLRRLVRFILGPEVRIETWPGEEKVEIFGECHILGRVSEATSNSSGSQTVEVIYNKSLDWSETYNEHNGIWKLRASANEVKKGDIVCFLGGSKRFTIIRQKGLLFYIIIIDAPSKMGITSALVPRDIALIWDWTN</sequence>
<organism evidence="2 3">
    <name type="scientific">Periconia macrospinosa</name>
    <dbReference type="NCBI Taxonomy" id="97972"/>
    <lineage>
        <taxon>Eukaryota</taxon>
        <taxon>Fungi</taxon>
        <taxon>Dikarya</taxon>
        <taxon>Ascomycota</taxon>
        <taxon>Pezizomycotina</taxon>
        <taxon>Dothideomycetes</taxon>
        <taxon>Pleosporomycetidae</taxon>
        <taxon>Pleosporales</taxon>
        <taxon>Massarineae</taxon>
        <taxon>Periconiaceae</taxon>
        <taxon>Periconia</taxon>
    </lineage>
</organism>
<protein>
    <submittedName>
        <fullName evidence="2">HET-domain-containing protein</fullName>
    </submittedName>
</protein>
<accession>A0A2V1DHT5</accession>
<proteinExistence type="predicted"/>
<feature type="non-terminal residue" evidence="2">
    <location>
        <position position="437"/>
    </location>
</feature>
<dbReference type="STRING" id="97972.A0A2V1DHT5"/>
<gene>
    <name evidence="2" type="ORF">DM02DRAFT_534681</name>
</gene>
<dbReference type="PANTHER" id="PTHR24148">
    <property type="entry name" value="ANKYRIN REPEAT DOMAIN-CONTAINING PROTEIN 39 HOMOLOG-RELATED"/>
    <property type="match status" value="1"/>
</dbReference>
<dbReference type="AlphaFoldDB" id="A0A2V1DHT5"/>
<evidence type="ECO:0000313" key="3">
    <source>
        <dbReference type="Proteomes" id="UP000244855"/>
    </source>
</evidence>
<dbReference type="InterPro" id="IPR052895">
    <property type="entry name" value="HetReg/Transcr_Mod"/>
</dbReference>
<dbReference type="Proteomes" id="UP000244855">
    <property type="component" value="Unassembled WGS sequence"/>
</dbReference>
<dbReference type="Pfam" id="PF06985">
    <property type="entry name" value="HET"/>
    <property type="match status" value="1"/>
</dbReference>
<reference evidence="2 3" key="1">
    <citation type="journal article" date="2018" name="Sci. Rep.">
        <title>Comparative genomics provides insights into the lifestyle and reveals functional heterogeneity of dark septate endophytic fungi.</title>
        <authorList>
            <person name="Knapp D.G."/>
            <person name="Nemeth J.B."/>
            <person name="Barry K."/>
            <person name="Hainaut M."/>
            <person name="Henrissat B."/>
            <person name="Johnson J."/>
            <person name="Kuo A."/>
            <person name="Lim J.H.P."/>
            <person name="Lipzen A."/>
            <person name="Nolan M."/>
            <person name="Ohm R.A."/>
            <person name="Tamas L."/>
            <person name="Grigoriev I.V."/>
            <person name="Spatafora J.W."/>
            <person name="Nagy L.G."/>
            <person name="Kovacs G.M."/>
        </authorList>
    </citation>
    <scope>NUCLEOTIDE SEQUENCE [LARGE SCALE GENOMIC DNA]</scope>
    <source>
        <strain evidence="2 3">DSE2036</strain>
    </source>
</reference>
<dbReference type="EMBL" id="KZ805457">
    <property type="protein sequence ID" value="PVH96704.1"/>
    <property type="molecule type" value="Genomic_DNA"/>
</dbReference>
<evidence type="ECO:0000259" key="1">
    <source>
        <dbReference type="Pfam" id="PF06985"/>
    </source>
</evidence>
<dbReference type="PANTHER" id="PTHR24148:SF78">
    <property type="entry name" value="HETEROKARYON INCOMPATIBILITY DOMAIN-CONTAINING PROTEIN"/>
    <property type="match status" value="1"/>
</dbReference>
<keyword evidence="3" id="KW-1185">Reference proteome</keyword>
<name>A0A2V1DHT5_9PLEO</name>